<keyword evidence="5" id="KW-1185">Reference proteome</keyword>
<dbReference type="PANTHER" id="PTHR20953:SF3">
    <property type="entry name" value="P-LOOP CONTAINING NUCLEOSIDE TRIPHOSPHATE HYDROLASES SUPERFAMILY PROTEIN"/>
    <property type="match status" value="1"/>
</dbReference>
<organism evidence="4 5">
    <name type="scientific">Crassaminicella thermophila</name>
    <dbReference type="NCBI Taxonomy" id="2599308"/>
    <lineage>
        <taxon>Bacteria</taxon>
        <taxon>Bacillati</taxon>
        <taxon>Bacillota</taxon>
        <taxon>Clostridia</taxon>
        <taxon>Eubacteriales</taxon>
        <taxon>Clostridiaceae</taxon>
        <taxon>Crassaminicella</taxon>
    </lineage>
</organism>
<dbReference type="Pfam" id="PF19568">
    <property type="entry name" value="Spore_III_AA"/>
    <property type="match status" value="1"/>
</dbReference>
<dbReference type="InterPro" id="IPR027417">
    <property type="entry name" value="P-loop_NTPase"/>
</dbReference>
<dbReference type="SUPFAM" id="SSF52540">
    <property type="entry name" value="P-loop containing nucleoside triphosphate hydrolases"/>
    <property type="match status" value="1"/>
</dbReference>
<dbReference type="PANTHER" id="PTHR20953">
    <property type="entry name" value="KINASE-RELATED"/>
    <property type="match status" value="1"/>
</dbReference>
<dbReference type="InterPro" id="IPR045735">
    <property type="entry name" value="Spore_III_AA_AAA+_ATPase"/>
</dbReference>
<protein>
    <submittedName>
        <fullName evidence="4">Stage III sporulation protein AA</fullName>
    </submittedName>
</protein>
<dbReference type="RefSeq" id="WP_148809295.1">
    <property type="nucleotide sequence ID" value="NZ_CP042243.1"/>
</dbReference>
<dbReference type="AlphaFoldDB" id="A0A5C0SDI3"/>
<dbReference type="Proteomes" id="UP000324646">
    <property type="component" value="Chromosome"/>
</dbReference>
<keyword evidence="1" id="KW-0547">Nucleotide-binding</keyword>
<dbReference type="KEGG" id="crs:FQB35_06995"/>
<dbReference type="Gene3D" id="3.40.50.300">
    <property type="entry name" value="P-loop containing nucleotide triphosphate hydrolases"/>
    <property type="match status" value="1"/>
</dbReference>
<evidence type="ECO:0000259" key="3">
    <source>
        <dbReference type="SMART" id="SM00382"/>
    </source>
</evidence>
<keyword evidence="2" id="KW-0067">ATP-binding</keyword>
<dbReference type="SMART" id="SM00382">
    <property type="entry name" value="AAA"/>
    <property type="match status" value="1"/>
</dbReference>
<evidence type="ECO:0000256" key="1">
    <source>
        <dbReference type="ARBA" id="ARBA00022741"/>
    </source>
</evidence>
<name>A0A5C0SDI3_CRATE</name>
<dbReference type="InterPro" id="IPR014217">
    <property type="entry name" value="Spore_III_AA"/>
</dbReference>
<dbReference type="InterPro" id="IPR003593">
    <property type="entry name" value="AAA+_ATPase"/>
</dbReference>
<gene>
    <name evidence="4" type="primary">spoIIIAA</name>
    <name evidence="4" type="ORF">FQB35_06995</name>
</gene>
<proteinExistence type="predicted"/>
<dbReference type="GO" id="GO:0005524">
    <property type="term" value="F:ATP binding"/>
    <property type="evidence" value="ECO:0007669"/>
    <property type="project" value="UniProtKB-KW"/>
</dbReference>
<dbReference type="EMBL" id="CP042243">
    <property type="protein sequence ID" value="QEK12140.1"/>
    <property type="molecule type" value="Genomic_DNA"/>
</dbReference>
<evidence type="ECO:0000313" key="5">
    <source>
        <dbReference type="Proteomes" id="UP000324646"/>
    </source>
</evidence>
<evidence type="ECO:0000256" key="2">
    <source>
        <dbReference type="ARBA" id="ARBA00022840"/>
    </source>
</evidence>
<dbReference type="OrthoDB" id="9768243at2"/>
<evidence type="ECO:0000313" key="4">
    <source>
        <dbReference type="EMBL" id="QEK12140.1"/>
    </source>
</evidence>
<feature type="domain" description="AAA+ ATPase" evidence="3">
    <location>
        <begin position="167"/>
        <end position="316"/>
    </location>
</feature>
<reference evidence="4 5" key="1">
    <citation type="submission" date="2019-07" db="EMBL/GenBank/DDBJ databases">
        <title>Complete genome of Crassaminicella thermophila SY095.</title>
        <authorList>
            <person name="Li X."/>
        </authorList>
    </citation>
    <scope>NUCLEOTIDE SEQUENCE [LARGE SCALE GENOMIC DNA]</scope>
    <source>
        <strain evidence="4 5">SY095</strain>
    </source>
</reference>
<accession>A0A5C0SDI3</accession>
<sequence>MKASNDKNFKSTNFHQNHIKREILEALPINIRDIFIRLPSFLIEDIEEIRLRVNKPLMISAANKDYFVGKNGEVAQSISQSYIVTKMDIEKAYQLITDYSIYALEEEIRNGFVTLKGGHRVGICGTTVLNNHKIKTIKNISGLNIRISKQKIGISDKIMPYLINDYKFYNTLIVSPPQCGKTTLLRDIIRNLGNGMKFPKFTGFKVGVVDERSEICAMYQGIPQNDVGIKTDILDACPKAEGIIMMIRSMSPQIIATDEIGKKEDVDAIEEALNAGIKLITTVHGMNLEEITRRANLNNLLLQGIFDRIIILSNQPRVGTIRMIIDGKDNKVIATYPTNDRRNNFVC</sequence>
<dbReference type="NCBIfam" id="TIGR02858">
    <property type="entry name" value="spore_III_AA"/>
    <property type="match status" value="1"/>
</dbReference>